<dbReference type="EMBL" id="FXAO01000004">
    <property type="protein sequence ID" value="SMG30708.1"/>
    <property type="molecule type" value="Genomic_DNA"/>
</dbReference>
<keyword evidence="1" id="KW-1133">Transmembrane helix</keyword>
<evidence type="ECO:0000313" key="3">
    <source>
        <dbReference type="EMBL" id="SMG30708.1"/>
    </source>
</evidence>
<organism evidence="3 4">
    <name type="scientific">Arenibacter troitsensis</name>
    <dbReference type="NCBI Taxonomy" id="188872"/>
    <lineage>
        <taxon>Bacteria</taxon>
        <taxon>Pseudomonadati</taxon>
        <taxon>Bacteroidota</taxon>
        <taxon>Flavobacteriia</taxon>
        <taxon>Flavobacteriales</taxon>
        <taxon>Flavobacteriaceae</taxon>
        <taxon>Arenibacter</taxon>
    </lineage>
</organism>
<dbReference type="STRING" id="188872.SAMN03080602_02083"/>
<protein>
    <recommendedName>
        <fullName evidence="2">DUF1648 domain-containing protein</fullName>
    </recommendedName>
</protein>
<keyword evidence="1" id="KW-0472">Membrane</keyword>
<dbReference type="OrthoDB" id="9808690at2"/>
<proteinExistence type="predicted"/>
<feature type="domain" description="DUF1648" evidence="2">
    <location>
        <begin position="25"/>
        <end position="69"/>
    </location>
</feature>
<dbReference type="Pfam" id="PF07853">
    <property type="entry name" value="DUF1648"/>
    <property type="match status" value="1"/>
</dbReference>
<accession>A0A1X7JRS5</accession>
<name>A0A1X7JRS5_9FLAO</name>
<evidence type="ECO:0000259" key="2">
    <source>
        <dbReference type="Pfam" id="PF07853"/>
    </source>
</evidence>
<evidence type="ECO:0000313" key="4">
    <source>
        <dbReference type="Proteomes" id="UP000193420"/>
    </source>
</evidence>
<keyword evidence="4" id="KW-1185">Reference proteome</keyword>
<feature type="transmembrane region" description="Helical" evidence="1">
    <location>
        <begin position="111"/>
        <end position="129"/>
    </location>
</feature>
<dbReference type="RefSeq" id="WP_085498753.1">
    <property type="nucleotide sequence ID" value="NZ_FXAO01000004.1"/>
</dbReference>
<evidence type="ECO:0000256" key="1">
    <source>
        <dbReference type="SAM" id="Phobius"/>
    </source>
</evidence>
<feature type="transmembrane region" description="Helical" evidence="1">
    <location>
        <begin position="20"/>
        <end position="38"/>
    </location>
</feature>
<reference evidence="4" key="1">
    <citation type="submission" date="2017-04" db="EMBL/GenBank/DDBJ databases">
        <authorList>
            <person name="Varghese N."/>
            <person name="Submissions S."/>
        </authorList>
    </citation>
    <scope>NUCLEOTIDE SEQUENCE [LARGE SCALE GENOMIC DNA]</scope>
    <source>
        <strain evidence="4">DSM 19835</strain>
    </source>
</reference>
<keyword evidence="1" id="KW-0812">Transmembrane</keyword>
<sequence>MNKRPKIKPNLSTTDKAIELIGWIAIVGIWILTLFQYSSLPETIPMHYNLAGKADGFGNKNQILTLPIVSSVLFIGLTFLNRFPHIFNYPTKINEENAFYYYTNTTRMIRFLNLIIVTIFGLIIFKTIQNAKGNADGLGSWFLPLTFGLIFIPLAFYLTKTIRTKNDNNTGFNNE</sequence>
<dbReference type="InterPro" id="IPR012867">
    <property type="entry name" value="DUF1648"/>
</dbReference>
<dbReference type="Proteomes" id="UP000193420">
    <property type="component" value="Unassembled WGS sequence"/>
</dbReference>
<gene>
    <name evidence="3" type="ORF">SAMN03080602_02083</name>
</gene>
<feature type="transmembrane region" description="Helical" evidence="1">
    <location>
        <begin position="141"/>
        <end position="159"/>
    </location>
</feature>
<dbReference type="AlphaFoldDB" id="A0A1X7JRS5"/>
<feature type="transmembrane region" description="Helical" evidence="1">
    <location>
        <begin position="63"/>
        <end position="83"/>
    </location>
</feature>